<dbReference type="GO" id="GO:0046872">
    <property type="term" value="F:metal ion binding"/>
    <property type="evidence" value="ECO:0007669"/>
    <property type="project" value="UniProtKB-KW"/>
</dbReference>
<name>A0A923I6X8_9FIRM</name>
<dbReference type="PROSITE" id="PS51154">
    <property type="entry name" value="MACRO"/>
    <property type="match status" value="1"/>
</dbReference>
<dbReference type="PANTHER" id="PTHR11106:SF121">
    <property type="entry name" value="ADP-RIBOSE 1''-PHOSPHATE PHOSPHATASE"/>
    <property type="match status" value="1"/>
</dbReference>
<dbReference type="RefSeq" id="WP_186886450.1">
    <property type="nucleotide sequence ID" value="NZ_JACONZ010000001.1"/>
</dbReference>
<sequence length="271" mass="29589">MDRSDRVEQLQKLNAMLLKDLPQYAAEAQAFPLEETAQRRLLRSLMNLRPPLPLQKDFLALQDALLSRERDEKGIVSALSLPCTAADPRLCLWRGDITRLAADAIVNAANSALLGCFIPCHGCIDNAIHSAAGLQLRDACHRLMQAQGREEPVGGAKITPGYNLPARFVLHTVGPVVTGAVGARHRAQLASCYRSCLTLAAQQGLESVAFCCISTGEFHFPAPEAAQIAVTAVKEFLQDQTSVRKVIFNVYKKTDDDLYRSLLGPDRAPES</sequence>
<evidence type="ECO:0000256" key="3">
    <source>
        <dbReference type="ARBA" id="ARBA00022723"/>
    </source>
</evidence>
<dbReference type="EMBL" id="JACONZ010000001">
    <property type="protein sequence ID" value="MBC5580077.1"/>
    <property type="molecule type" value="Genomic_DNA"/>
</dbReference>
<dbReference type="SMART" id="SM00506">
    <property type="entry name" value="A1pp"/>
    <property type="match status" value="1"/>
</dbReference>
<evidence type="ECO:0000256" key="2">
    <source>
        <dbReference type="ARBA" id="ARBA00018852"/>
    </source>
</evidence>
<evidence type="ECO:0000256" key="8">
    <source>
        <dbReference type="ARBA" id="ARBA00093459"/>
    </source>
</evidence>
<dbReference type="AlphaFoldDB" id="A0A923I6X8"/>
<proteinExistence type="inferred from homology"/>
<dbReference type="CDD" id="cd02908">
    <property type="entry name" value="Macro_OAADPr_deacetylase"/>
    <property type="match status" value="1"/>
</dbReference>
<evidence type="ECO:0000256" key="7">
    <source>
        <dbReference type="ARBA" id="ARBA00048482"/>
    </source>
</evidence>
<evidence type="ECO:0000256" key="1">
    <source>
        <dbReference type="ARBA" id="ARBA00001947"/>
    </source>
</evidence>
<reference evidence="10" key="1">
    <citation type="submission" date="2020-08" db="EMBL/GenBank/DDBJ databases">
        <title>Genome public.</title>
        <authorList>
            <person name="Liu C."/>
            <person name="Sun Q."/>
        </authorList>
    </citation>
    <scope>NUCLEOTIDE SEQUENCE</scope>
    <source>
        <strain evidence="10">BX8</strain>
    </source>
</reference>
<evidence type="ECO:0000313" key="11">
    <source>
        <dbReference type="Proteomes" id="UP000659630"/>
    </source>
</evidence>
<dbReference type="Gene3D" id="3.40.220.10">
    <property type="entry name" value="Leucine Aminopeptidase, subunit E, domain 1"/>
    <property type="match status" value="1"/>
</dbReference>
<evidence type="ECO:0000256" key="6">
    <source>
        <dbReference type="ARBA" id="ARBA00023295"/>
    </source>
</evidence>
<dbReference type="Proteomes" id="UP000659630">
    <property type="component" value="Unassembled WGS sequence"/>
</dbReference>
<evidence type="ECO:0000259" key="9">
    <source>
        <dbReference type="PROSITE" id="PS51154"/>
    </source>
</evidence>
<dbReference type="NCBIfam" id="NF003163">
    <property type="entry name" value="PRK04143.1"/>
    <property type="match status" value="1"/>
</dbReference>
<gene>
    <name evidence="10" type="ORF">H8S23_00990</name>
</gene>
<dbReference type="Pfam" id="PF01661">
    <property type="entry name" value="Macro"/>
    <property type="match status" value="1"/>
</dbReference>
<evidence type="ECO:0000256" key="4">
    <source>
        <dbReference type="ARBA" id="ARBA00022801"/>
    </source>
</evidence>
<comment type="caution">
    <text evidence="10">The sequence shown here is derived from an EMBL/GenBank/DDBJ whole genome shotgun (WGS) entry which is preliminary data.</text>
</comment>
<comment type="catalytic activity">
    <reaction evidence="7">
        <text>4-O-(ADP-D-ribosyl)-L-aspartyl-[protein] + H2O = L-aspartyl-[protein] + ADP-D-ribose + H(+)</text>
        <dbReference type="Rhea" id="RHEA:54428"/>
        <dbReference type="Rhea" id="RHEA-COMP:9867"/>
        <dbReference type="Rhea" id="RHEA-COMP:13832"/>
        <dbReference type="ChEBI" id="CHEBI:15377"/>
        <dbReference type="ChEBI" id="CHEBI:15378"/>
        <dbReference type="ChEBI" id="CHEBI:29961"/>
        <dbReference type="ChEBI" id="CHEBI:57967"/>
        <dbReference type="ChEBI" id="CHEBI:138102"/>
    </reaction>
    <physiologicalReaction direction="left-to-right" evidence="7">
        <dbReference type="Rhea" id="RHEA:54429"/>
    </physiologicalReaction>
</comment>
<protein>
    <recommendedName>
        <fullName evidence="2">Protein-ADP-ribose hydrolase</fullName>
    </recommendedName>
</protein>
<keyword evidence="6" id="KW-0326">Glycosidase</keyword>
<keyword evidence="11" id="KW-1185">Reference proteome</keyword>
<keyword evidence="3" id="KW-0479">Metal-binding</keyword>
<dbReference type="InterPro" id="IPR043472">
    <property type="entry name" value="Macro_dom-like"/>
</dbReference>
<dbReference type="SUPFAM" id="SSF52949">
    <property type="entry name" value="Macro domain-like"/>
    <property type="match status" value="1"/>
</dbReference>
<keyword evidence="4 10" id="KW-0378">Hydrolase</keyword>
<dbReference type="InterPro" id="IPR002589">
    <property type="entry name" value="Macro_dom"/>
</dbReference>
<keyword evidence="5" id="KW-0862">Zinc</keyword>
<evidence type="ECO:0000256" key="5">
    <source>
        <dbReference type="ARBA" id="ARBA00022833"/>
    </source>
</evidence>
<comment type="cofactor">
    <cofactor evidence="1">
        <name>Zn(2+)</name>
        <dbReference type="ChEBI" id="CHEBI:29105"/>
    </cofactor>
</comment>
<evidence type="ECO:0000313" key="10">
    <source>
        <dbReference type="EMBL" id="MBC5580077.1"/>
    </source>
</evidence>
<comment type="similarity">
    <text evidence="8">Belongs to the MacroD-type family. Zn-Macro subfamily.</text>
</comment>
<dbReference type="PANTHER" id="PTHR11106">
    <property type="entry name" value="GANGLIOSIDE INDUCED DIFFERENTIATION ASSOCIATED PROTEIN 2-RELATED"/>
    <property type="match status" value="1"/>
</dbReference>
<feature type="domain" description="Macro" evidence="9">
    <location>
        <begin position="77"/>
        <end position="267"/>
    </location>
</feature>
<organism evidence="10 11">
    <name type="scientific">Anaerofilum hominis</name>
    <dbReference type="NCBI Taxonomy" id="2763016"/>
    <lineage>
        <taxon>Bacteria</taxon>
        <taxon>Bacillati</taxon>
        <taxon>Bacillota</taxon>
        <taxon>Clostridia</taxon>
        <taxon>Eubacteriales</taxon>
        <taxon>Oscillospiraceae</taxon>
        <taxon>Anaerofilum</taxon>
    </lineage>
</organism>
<dbReference type="GO" id="GO:0016798">
    <property type="term" value="F:hydrolase activity, acting on glycosyl bonds"/>
    <property type="evidence" value="ECO:0007669"/>
    <property type="project" value="UniProtKB-KW"/>
</dbReference>
<accession>A0A923I6X8</accession>